<feature type="compositionally biased region" description="Basic and acidic residues" evidence="1">
    <location>
        <begin position="776"/>
        <end position="793"/>
    </location>
</feature>
<evidence type="ECO:0000256" key="2">
    <source>
        <dbReference type="SAM" id="Phobius"/>
    </source>
</evidence>
<name>G7YGX4_CLOSI</name>
<dbReference type="Proteomes" id="UP000008909">
    <property type="component" value="Unassembled WGS sequence"/>
</dbReference>
<feature type="region of interest" description="Disordered" evidence="1">
    <location>
        <begin position="755"/>
        <end position="831"/>
    </location>
</feature>
<dbReference type="AlphaFoldDB" id="G7YGX4"/>
<organism evidence="3 4">
    <name type="scientific">Clonorchis sinensis</name>
    <name type="common">Chinese liver fluke</name>
    <dbReference type="NCBI Taxonomy" id="79923"/>
    <lineage>
        <taxon>Eukaryota</taxon>
        <taxon>Metazoa</taxon>
        <taxon>Spiralia</taxon>
        <taxon>Lophotrochozoa</taxon>
        <taxon>Platyhelminthes</taxon>
        <taxon>Trematoda</taxon>
        <taxon>Digenea</taxon>
        <taxon>Opisthorchiida</taxon>
        <taxon>Opisthorchiata</taxon>
        <taxon>Opisthorchiidae</taxon>
        <taxon>Clonorchis</taxon>
    </lineage>
</organism>
<proteinExistence type="predicted"/>
<evidence type="ECO:0000313" key="4">
    <source>
        <dbReference type="Proteomes" id="UP000008909"/>
    </source>
</evidence>
<protein>
    <submittedName>
        <fullName evidence="3">Uncharacterized protein</fullName>
    </submittedName>
</protein>
<accession>G7YGX4</accession>
<feature type="transmembrane region" description="Helical" evidence="2">
    <location>
        <begin position="713"/>
        <end position="734"/>
    </location>
</feature>
<sequence length="831" mass="93856">MIGSLSHGNFTLIIRQTKRSPPKSPFKGKLTRIPSLLSIISSLERWCLHLHERHPRSVNMFIYHKLPILEDNTAPLNFEYGTSVSRVAAGLSAKINAESLQLLASKMTQYPITFHRRRCISQFRQTVFITKVIGSTRILFLPDLHNRQTVPQKQNIVLQEGCYAKRKTEVLVDKVDPADSAINVLAGRAIHSFGCFPYIFVRYCENRSSCAVITASSETLFKVYEQKAISKCVQNPVRKEKRLEPVNCLPDGFAGVVDRSCCDRRIHVSAAKRCMGVYNHYVKLFLWDMGSTAGFPAKQYPEDVSDLTTKSTYLRWSSFQTLKAYRKMLNLQRVIMCSQISLQLVKKYRLITTRFLNIPVFVESVGSVPFQGSNLATNPRDSTDPLRAEYQDASPQLVLPSRREVLSTSYCFEGLGVVASCKNVGNSWACDSARVCLTLAFRELVHIAIQHGLIFSGIKTVPVRLAHSKLYLDLGIGDDHKPVHTYYLWQMLHTHRHPRRHACRYDQITVDFLVRRVGFGKASLNMLLSLRIPTLFVCLLSLILLKEMDAGLWRQAQVMPSDEGGPGPVVAEFFPQRFGKRFIMTGKGLFRTSYPDGFSVKTTHGDSTTYTYWHINLIFTGYSLEIQLNFSFMTPSSNECAALGYLMLQLVQYPRYRFTVYGVRLLPNCRSIPVVGLARPKRSQCDLTSSTKSFQDCPTKNTRNDQINRNPTMIVGSSSAKVLAVIVVLTWTIIFRTHKKEEGIFLPTTLGAKNDGKRSNNSCADTHVHANAPTYRKAEHSQDTDSRARREQEGNQSPQVHGQLWNTCSSYAAEKNTLPPSGLSPTDSHNR</sequence>
<keyword evidence="2" id="KW-0472">Membrane</keyword>
<keyword evidence="2" id="KW-1133">Transmembrane helix</keyword>
<feature type="compositionally biased region" description="Polar residues" evidence="1">
    <location>
        <begin position="794"/>
        <end position="810"/>
    </location>
</feature>
<keyword evidence="2" id="KW-0812">Transmembrane</keyword>
<keyword evidence="4" id="KW-1185">Reference proteome</keyword>
<gene>
    <name evidence="3" type="ORF">CLF_107593</name>
</gene>
<reference key="2">
    <citation type="submission" date="2011-10" db="EMBL/GenBank/DDBJ databases">
        <title>The genome and transcriptome sequence of Clonorchis sinensis provide insights into the carcinogenic liver fluke.</title>
        <authorList>
            <person name="Wang X."/>
            <person name="Huang Y."/>
            <person name="Chen W."/>
            <person name="Liu H."/>
            <person name="Guo L."/>
            <person name="Chen Y."/>
            <person name="Luo F."/>
            <person name="Zhou W."/>
            <person name="Sun J."/>
            <person name="Mao Q."/>
            <person name="Liang P."/>
            <person name="Zhou C."/>
            <person name="Tian Y."/>
            <person name="Men J."/>
            <person name="Lv X."/>
            <person name="Huang L."/>
            <person name="Zhou J."/>
            <person name="Hu Y."/>
            <person name="Li R."/>
            <person name="Zhang F."/>
            <person name="Lei H."/>
            <person name="Li X."/>
            <person name="Hu X."/>
            <person name="Liang C."/>
            <person name="Xu J."/>
            <person name="Wu Z."/>
            <person name="Yu X."/>
        </authorList>
    </citation>
    <scope>NUCLEOTIDE SEQUENCE</scope>
    <source>
        <strain>Henan</strain>
    </source>
</reference>
<evidence type="ECO:0000313" key="3">
    <source>
        <dbReference type="EMBL" id="GAA52207.1"/>
    </source>
</evidence>
<dbReference type="EMBL" id="DF143255">
    <property type="protein sequence ID" value="GAA52207.1"/>
    <property type="molecule type" value="Genomic_DNA"/>
</dbReference>
<feature type="transmembrane region" description="Helical" evidence="2">
    <location>
        <begin position="524"/>
        <end position="545"/>
    </location>
</feature>
<reference evidence="3" key="1">
    <citation type="journal article" date="2011" name="Genome Biol.">
        <title>The draft genome of the carcinogenic human liver fluke Clonorchis sinensis.</title>
        <authorList>
            <person name="Wang X."/>
            <person name="Chen W."/>
            <person name="Huang Y."/>
            <person name="Sun J."/>
            <person name="Men J."/>
            <person name="Liu H."/>
            <person name="Luo F."/>
            <person name="Guo L."/>
            <person name="Lv X."/>
            <person name="Deng C."/>
            <person name="Zhou C."/>
            <person name="Fan Y."/>
            <person name="Li X."/>
            <person name="Huang L."/>
            <person name="Hu Y."/>
            <person name="Liang C."/>
            <person name="Hu X."/>
            <person name="Xu J."/>
            <person name="Yu X."/>
        </authorList>
    </citation>
    <scope>NUCLEOTIDE SEQUENCE [LARGE SCALE GENOMIC DNA]</scope>
    <source>
        <strain evidence="3">Henan</strain>
    </source>
</reference>
<evidence type="ECO:0000256" key="1">
    <source>
        <dbReference type="SAM" id="MobiDB-lite"/>
    </source>
</evidence>